<dbReference type="AlphaFoldDB" id="U5D165"/>
<name>U5D165_AMBTC</name>
<dbReference type="GO" id="GO:0003682">
    <property type="term" value="F:chromatin binding"/>
    <property type="evidence" value="ECO:0007669"/>
    <property type="project" value="InterPro"/>
</dbReference>
<dbReference type="Pfam" id="PF16719">
    <property type="entry name" value="SAWADEE"/>
    <property type="match status" value="1"/>
</dbReference>
<dbReference type="EMBL" id="KI392510">
    <property type="protein sequence ID" value="ERN15127.1"/>
    <property type="molecule type" value="Genomic_DNA"/>
</dbReference>
<sequence>MEKLIQESQHESFDPKFYQSITEKFNLASGCVGKNPIHWEQVKCWFQSKRQTPKDRDTSLPDPSNEVIVLDDSPVKNMHESSAVAPISVDKVSDLSELEFEARSAKDGAWYDVALFLTHRILHSGEPEVRVRFTGFGAEEDEWVNVKRAVRRRSIPLESSECGKVMPGDLVLCFREGENLATYFDAHVIEVQRRRHDLRGCRCTFLVRYDHDQAEERVRLRRVCRRPS</sequence>
<reference evidence="3" key="1">
    <citation type="journal article" date="2013" name="Science">
        <title>The Amborella genome and the evolution of flowering plants.</title>
        <authorList>
            <consortium name="Amborella Genome Project"/>
        </authorList>
    </citation>
    <scope>NUCLEOTIDE SEQUENCE [LARGE SCALE GENOMIC DNA]</scope>
</reference>
<gene>
    <name evidence="2" type="ORF">AMTR_s00056p00105160</name>
</gene>
<dbReference type="InterPro" id="IPR039276">
    <property type="entry name" value="SHH1/2"/>
</dbReference>
<protein>
    <recommendedName>
        <fullName evidence="1">SAWADEE domain-containing protein</fullName>
    </recommendedName>
</protein>
<evidence type="ECO:0000313" key="3">
    <source>
        <dbReference type="Proteomes" id="UP000017836"/>
    </source>
</evidence>
<dbReference type="Proteomes" id="UP000017836">
    <property type="component" value="Unassembled WGS sequence"/>
</dbReference>
<dbReference type="OMA" id="QRKMHDI"/>
<dbReference type="eggNOG" id="ENOG502QQU4">
    <property type="taxonomic scope" value="Eukaryota"/>
</dbReference>
<keyword evidence="3" id="KW-1185">Reference proteome</keyword>
<dbReference type="PANTHER" id="PTHR33827:SF3">
    <property type="entry name" value="OS09G0346900 PROTEIN"/>
    <property type="match status" value="1"/>
</dbReference>
<accession>U5D165</accession>
<evidence type="ECO:0000259" key="1">
    <source>
        <dbReference type="Pfam" id="PF16719"/>
    </source>
</evidence>
<feature type="domain" description="SAWADEE" evidence="1">
    <location>
        <begin position="97"/>
        <end position="224"/>
    </location>
</feature>
<dbReference type="InterPro" id="IPR032001">
    <property type="entry name" value="SAWADEE_dom"/>
</dbReference>
<dbReference type="PANTHER" id="PTHR33827">
    <property type="entry name" value="PROTEIN SAWADEE HOMEODOMAIN HOMOLOG 2"/>
    <property type="match status" value="1"/>
</dbReference>
<proteinExistence type="predicted"/>
<dbReference type="Gene3D" id="2.40.50.40">
    <property type="match status" value="1"/>
</dbReference>
<dbReference type="Gene3D" id="2.30.30.140">
    <property type="match status" value="1"/>
</dbReference>
<evidence type="ECO:0000313" key="2">
    <source>
        <dbReference type="EMBL" id="ERN15127.1"/>
    </source>
</evidence>
<dbReference type="HOGENOM" id="CLU_053618_0_0_1"/>
<organism evidence="2 3">
    <name type="scientific">Amborella trichopoda</name>
    <dbReference type="NCBI Taxonomy" id="13333"/>
    <lineage>
        <taxon>Eukaryota</taxon>
        <taxon>Viridiplantae</taxon>
        <taxon>Streptophyta</taxon>
        <taxon>Embryophyta</taxon>
        <taxon>Tracheophyta</taxon>
        <taxon>Spermatophyta</taxon>
        <taxon>Magnoliopsida</taxon>
        <taxon>Amborellales</taxon>
        <taxon>Amborellaceae</taxon>
        <taxon>Amborella</taxon>
    </lineage>
</organism>
<dbReference type="Gramene" id="ERN15127">
    <property type="protein sequence ID" value="ERN15127"/>
    <property type="gene ID" value="AMTR_s00056p00105160"/>
</dbReference>